<dbReference type="OrthoDB" id="1037882at2759"/>
<accession>A0A8X7WME9</accession>
<evidence type="ECO:0000313" key="10">
    <source>
        <dbReference type="Proteomes" id="UP000886595"/>
    </source>
</evidence>
<evidence type="ECO:0000256" key="7">
    <source>
        <dbReference type="ARBA" id="ARBA00037228"/>
    </source>
</evidence>
<organism evidence="9 10">
    <name type="scientific">Brassica carinata</name>
    <name type="common">Ethiopian mustard</name>
    <name type="synonym">Abyssinian cabbage</name>
    <dbReference type="NCBI Taxonomy" id="52824"/>
    <lineage>
        <taxon>Eukaryota</taxon>
        <taxon>Viridiplantae</taxon>
        <taxon>Streptophyta</taxon>
        <taxon>Embryophyta</taxon>
        <taxon>Tracheophyta</taxon>
        <taxon>Spermatophyta</taxon>
        <taxon>Magnoliopsida</taxon>
        <taxon>eudicotyledons</taxon>
        <taxon>Gunneridae</taxon>
        <taxon>Pentapetalae</taxon>
        <taxon>rosids</taxon>
        <taxon>malvids</taxon>
        <taxon>Brassicales</taxon>
        <taxon>Brassicaceae</taxon>
        <taxon>Brassiceae</taxon>
        <taxon>Brassica</taxon>
    </lineage>
</organism>
<dbReference type="GO" id="GO:0005576">
    <property type="term" value="C:extracellular region"/>
    <property type="evidence" value="ECO:0007669"/>
    <property type="project" value="UniProtKB-SubCell"/>
</dbReference>
<feature type="signal peptide" evidence="8">
    <location>
        <begin position="1"/>
        <end position="27"/>
    </location>
</feature>
<proteinExistence type="inferred from homology"/>
<keyword evidence="6" id="KW-1015">Disulfide bond</keyword>
<evidence type="ECO:0000256" key="6">
    <source>
        <dbReference type="ARBA" id="ARBA00023157"/>
    </source>
</evidence>
<comment type="similarity">
    <text evidence="2">Belongs to the plant rapid alkalinization factor (RALF) family.</text>
</comment>
<dbReference type="InterPro" id="IPR008801">
    <property type="entry name" value="RALF"/>
</dbReference>
<reference evidence="9 10" key="1">
    <citation type="submission" date="2020-02" db="EMBL/GenBank/DDBJ databases">
        <authorList>
            <person name="Ma Q."/>
            <person name="Huang Y."/>
            <person name="Song X."/>
            <person name="Pei D."/>
        </authorList>
    </citation>
    <scope>NUCLEOTIDE SEQUENCE [LARGE SCALE GENOMIC DNA]</scope>
    <source>
        <strain evidence="9">Sxm20200214</strain>
        <tissue evidence="9">Leaf</tissue>
    </source>
</reference>
<evidence type="ECO:0000256" key="1">
    <source>
        <dbReference type="ARBA" id="ARBA00004613"/>
    </source>
</evidence>
<comment type="caution">
    <text evidence="9">The sequence shown here is derived from an EMBL/GenBank/DDBJ whole genome shotgun (WGS) entry which is preliminary data.</text>
</comment>
<evidence type="ECO:0000256" key="3">
    <source>
        <dbReference type="ARBA" id="ARBA00022525"/>
    </source>
</evidence>
<evidence type="ECO:0000256" key="5">
    <source>
        <dbReference type="ARBA" id="ARBA00022729"/>
    </source>
</evidence>
<dbReference type="Pfam" id="PF05498">
    <property type="entry name" value="RALF"/>
    <property type="match status" value="1"/>
</dbReference>
<feature type="chain" id="PRO_5036449379" evidence="8">
    <location>
        <begin position="28"/>
        <end position="68"/>
    </location>
</feature>
<comment type="function">
    <text evidence="7">Cell signaling peptide that may regulate plant stress, growth, and development. Mediates a rapid alkalinization of extracellular space by mediating a transient increase in the cytoplasmic Ca(2+) concentration leading to a calcium-dependent signaling events through a cell surface receptor and a concomitant activation of some intracellular mitogen-activated protein kinases.</text>
</comment>
<dbReference type="PANTHER" id="PTHR34270:SF3">
    <property type="entry name" value="PROTEIN RALF-LIKE 16-RELATED"/>
    <property type="match status" value="1"/>
</dbReference>
<evidence type="ECO:0000313" key="9">
    <source>
        <dbReference type="EMBL" id="KAG2332426.1"/>
    </source>
</evidence>
<dbReference type="AlphaFoldDB" id="A0A8X7WME9"/>
<evidence type="ECO:0000256" key="4">
    <source>
        <dbReference type="ARBA" id="ARBA00022702"/>
    </source>
</evidence>
<comment type="subcellular location">
    <subcellularLocation>
        <location evidence="1">Secreted</location>
    </subcellularLocation>
</comment>
<sequence>MVISKKTLVLSLALVAIICIAMSTTEAKTIGMGAMEGDNKECAPGKCMGEANPYTPGCEASKKCRGQA</sequence>
<keyword evidence="4" id="KW-0372">Hormone</keyword>
<evidence type="ECO:0000256" key="8">
    <source>
        <dbReference type="SAM" id="SignalP"/>
    </source>
</evidence>
<keyword evidence="10" id="KW-1185">Reference proteome</keyword>
<dbReference type="Proteomes" id="UP000886595">
    <property type="component" value="Unassembled WGS sequence"/>
</dbReference>
<dbReference type="PANTHER" id="PTHR34270">
    <property type="entry name" value="PROTEIN RALF-LIKE 15-RELATED"/>
    <property type="match status" value="1"/>
</dbReference>
<dbReference type="EMBL" id="JAAMPC010000001">
    <property type="protein sequence ID" value="KAG2332426.1"/>
    <property type="molecule type" value="Genomic_DNA"/>
</dbReference>
<evidence type="ECO:0000256" key="2">
    <source>
        <dbReference type="ARBA" id="ARBA00009178"/>
    </source>
</evidence>
<protein>
    <submittedName>
        <fullName evidence="9">Uncharacterized protein</fullName>
    </submittedName>
</protein>
<keyword evidence="3" id="KW-0964">Secreted</keyword>
<dbReference type="GO" id="GO:0040008">
    <property type="term" value="P:regulation of growth"/>
    <property type="evidence" value="ECO:0007669"/>
    <property type="project" value="UniProtKB-ARBA"/>
</dbReference>
<gene>
    <name evidence="9" type="ORF">Bca52824_003606</name>
</gene>
<dbReference type="GO" id="GO:0005179">
    <property type="term" value="F:hormone activity"/>
    <property type="evidence" value="ECO:0007669"/>
    <property type="project" value="UniProtKB-KW"/>
</dbReference>
<keyword evidence="5 8" id="KW-0732">Signal</keyword>
<name>A0A8X7WME9_BRACI</name>